<protein>
    <recommendedName>
        <fullName evidence="2">t-SNARE coiled-coil homology domain-containing protein</fullName>
    </recommendedName>
</protein>
<organism evidence="3">
    <name type="scientific">Klosneuvirus KNV1</name>
    <dbReference type="NCBI Taxonomy" id="1977640"/>
    <lineage>
        <taxon>Viruses</taxon>
        <taxon>Varidnaviria</taxon>
        <taxon>Bamfordvirae</taxon>
        <taxon>Nucleocytoviricota</taxon>
        <taxon>Megaviricetes</taxon>
        <taxon>Imitervirales</taxon>
        <taxon>Mimiviridae</taxon>
        <taxon>Klosneuvirinae</taxon>
        <taxon>Klosneuvirus</taxon>
    </lineage>
</organism>
<sequence>MNDKIEVINESNDDIQLVRLNSLDIKVFEGDELDKQLINERDEEMIKLAAELNALLDSIHQVNEMIHQDSEKIEKVVENTEKIDVQVTVATDILEETVPMLKALKEKYLALKIAGGSISTSLVLGGVGFFAGGPVGAAIGAPVGAGLGALGGWLTKFI</sequence>
<evidence type="ECO:0000256" key="1">
    <source>
        <dbReference type="SAM" id="Phobius"/>
    </source>
</evidence>
<reference evidence="3" key="1">
    <citation type="journal article" date="2017" name="Science">
        <title>Giant viruses with an expanded complement of translation system components.</title>
        <authorList>
            <person name="Schulz F."/>
            <person name="Yutin N."/>
            <person name="Ivanova N.N."/>
            <person name="Ortega D.R."/>
            <person name="Lee T.K."/>
            <person name="Vierheilig J."/>
            <person name="Daims H."/>
            <person name="Horn M."/>
            <person name="Wagner M."/>
            <person name="Jensen G.J."/>
            <person name="Kyrpides N.C."/>
            <person name="Koonin E.V."/>
            <person name="Woyke T."/>
        </authorList>
    </citation>
    <scope>NUCLEOTIDE SEQUENCE</scope>
    <source>
        <strain evidence="3">KNV1</strain>
    </source>
</reference>
<keyword evidence="1" id="KW-0812">Transmembrane</keyword>
<name>A0A1V0SI88_9VIRU</name>
<feature type="transmembrane region" description="Helical" evidence="1">
    <location>
        <begin position="137"/>
        <end position="155"/>
    </location>
</feature>
<dbReference type="PROSITE" id="PS50192">
    <property type="entry name" value="T_SNARE"/>
    <property type="match status" value="1"/>
</dbReference>
<dbReference type="SUPFAM" id="SSF58038">
    <property type="entry name" value="SNARE fusion complex"/>
    <property type="match status" value="1"/>
</dbReference>
<dbReference type="EMBL" id="KY684108">
    <property type="protein sequence ID" value="ARF11427.1"/>
    <property type="molecule type" value="Genomic_DNA"/>
</dbReference>
<evidence type="ECO:0000313" key="3">
    <source>
        <dbReference type="EMBL" id="ARF11427.1"/>
    </source>
</evidence>
<keyword evidence="1" id="KW-0472">Membrane</keyword>
<gene>
    <name evidence="3" type="ORF">Klosneuvirus_1_284</name>
</gene>
<dbReference type="Gene3D" id="1.20.5.110">
    <property type="match status" value="1"/>
</dbReference>
<keyword evidence="1" id="KW-1133">Transmembrane helix</keyword>
<dbReference type="InterPro" id="IPR000727">
    <property type="entry name" value="T_SNARE_dom"/>
</dbReference>
<proteinExistence type="predicted"/>
<accession>A0A1V0SI88</accession>
<feature type="transmembrane region" description="Helical" evidence="1">
    <location>
        <begin position="109"/>
        <end position="131"/>
    </location>
</feature>
<feature type="domain" description="T-SNARE coiled-coil homology" evidence="2">
    <location>
        <begin position="35"/>
        <end position="97"/>
    </location>
</feature>
<evidence type="ECO:0000259" key="2">
    <source>
        <dbReference type="PROSITE" id="PS50192"/>
    </source>
</evidence>